<protein>
    <submittedName>
        <fullName evidence="1">Uncharacterized protein</fullName>
    </submittedName>
</protein>
<organism evidence="1 2">
    <name type="scientific">Streptococcus suis</name>
    <dbReference type="NCBI Taxonomy" id="1307"/>
    <lineage>
        <taxon>Bacteria</taxon>
        <taxon>Bacillati</taxon>
        <taxon>Bacillota</taxon>
        <taxon>Bacilli</taxon>
        <taxon>Lactobacillales</taxon>
        <taxon>Streptococcaceae</taxon>
        <taxon>Streptococcus</taxon>
    </lineage>
</organism>
<comment type="caution">
    <text evidence="1">The sequence shown here is derived from an EMBL/GenBank/DDBJ whole genome shotgun (WGS) entry which is preliminary data.</text>
</comment>
<dbReference type="Proteomes" id="UP000273973">
    <property type="component" value="Unassembled WGS sequence"/>
</dbReference>
<proteinExistence type="predicted"/>
<accession>A0A3R8SA39</accession>
<dbReference type="EMBL" id="RSDG01000168">
    <property type="protein sequence ID" value="RRR39894.1"/>
    <property type="molecule type" value="Genomic_DNA"/>
</dbReference>
<name>A0A3R8SA39_STRSU</name>
<reference evidence="1 2" key="2">
    <citation type="submission" date="2018-12" db="EMBL/GenBank/DDBJ databases">
        <title>Whole-genome sequences of fifteen clinical Streptococcus suis strains isolated from pigs between 2006 and 2018.</title>
        <authorList>
            <person name="Stevens M.J.A."/>
            <person name="Cernela N."/>
            <person name="Spoerry Serrano N."/>
            <person name="Schmitt S."/>
            <person name="Schrenzel J."/>
            <person name="Stephan R."/>
        </authorList>
    </citation>
    <scope>NUCLEOTIDE SEQUENCE [LARGE SCALE GENOMIC DNA]</scope>
    <source>
        <strain evidence="1 2">SS1014</strain>
    </source>
</reference>
<dbReference type="AlphaFoldDB" id="A0A3R8SA39"/>
<evidence type="ECO:0000313" key="2">
    <source>
        <dbReference type="Proteomes" id="UP000273973"/>
    </source>
</evidence>
<gene>
    <name evidence="1" type="ORF">EJA00_12150</name>
</gene>
<sequence length="90" mass="10689">MKSSDIEKARKIKDRINELDNFFDNSMRCWNKAWLTIVSKKLFKLKTQHGTKSDEIFCGERLSMRIQREILNEITLLREELEQLGVTVDD</sequence>
<dbReference type="RefSeq" id="WP_125184430.1">
    <property type="nucleotide sequence ID" value="NZ_JARQOH010000012.1"/>
</dbReference>
<reference evidence="1 2" key="1">
    <citation type="submission" date="2018-11" db="EMBL/GenBank/DDBJ databases">
        <authorList>
            <person name="Stevens M.J."/>
            <person name="Cernela N."/>
            <person name="Spoerry Serrano N."/>
            <person name="Schmitt S."/>
            <person name="Schrenzel J."/>
            <person name="Stephan R."/>
        </authorList>
    </citation>
    <scope>NUCLEOTIDE SEQUENCE [LARGE SCALE GENOMIC DNA]</scope>
    <source>
        <strain evidence="1 2">SS1014</strain>
    </source>
</reference>
<evidence type="ECO:0000313" key="1">
    <source>
        <dbReference type="EMBL" id="RRR39894.1"/>
    </source>
</evidence>